<gene>
    <name evidence="4" type="ORF">APLA_LOCUS16692</name>
</gene>
<reference evidence="4 5" key="1">
    <citation type="submission" date="2020-04" db="EMBL/GenBank/DDBJ databases">
        <authorList>
            <person name="Wallbank WR R."/>
            <person name="Pardo Diaz C."/>
            <person name="Kozak K."/>
            <person name="Martin S."/>
            <person name="Jiggins C."/>
            <person name="Moest M."/>
            <person name="Warren A I."/>
            <person name="Byers J.R.P. K."/>
            <person name="Montejo-Kovacevich G."/>
            <person name="Yen C E."/>
        </authorList>
    </citation>
    <scope>NUCLEOTIDE SEQUENCE [LARGE SCALE GENOMIC DNA]</scope>
</reference>
<feature type="compositionally biased region" description="Basic and acidic residues" evidence="1">
    <location>
        <begin position="227"/>
        <end position="243"/>
    </location>
</feature>
<feature type="region of interest" description="Disordered" evidence="1">
    <location>
        <begin position="23"/>
        <end position="162"/>
    </location>
</feature>
<evidence type="ECO:0000313" key="5">
    <source>
        <dbReference type="Proteomes" id="UP000494106"/>
    </source>
</evidence>
<evidence type="ECO:0000256" key="2">
    <source>
        <dbReference type="SAM" id="Phobius"/>
    </source>
</evidence>
<evidence type="ECO:0000256" key="1">
    <source>
        <dbReference type="SAM" id="MobiDB-lite"/>
    </source>
</evidence>
<sequence>MVRALLLALTCAAAASAASYGDYSGVKIPQYGGGEYDMGRDSPPSQPSDDYHGHSPDAPASPDYKYEEEPRVKTERPAKEPDDTDTWRRPGRKQRELVRSAGSDTNMRNKYGLDDDDEEIPKFRTNRRFAKHRPRLKSEIEERVDEIPAPRRQNKYSRDRTDVSDIDRKDYFHIDREYVPDDKNKEFDDDVKFMGDEITKKKDRRRAKSKPVKRPRGTFDDYDDDIPPDRQVKGESDEPLIPRDEMRLHQPAILRKAPGQQVYPPASEDEDEDKADPLKVIPGRFKLKGYNEYDDYYDMKRASNIKNRLPSLLRRTTVSTETKMSSNLLDMLMSNRRMLAPTIGGINRATLASSSMVTQPATRTTTTTTTTTTPKIPQKPPAHELSLAEKSRLSILKKAQRKEGQSFRSTKKPPVLLQVTSQMPTVVMVEPPSSTVAWMRAREEEDTPMRLELVKRLMRQKIVKEAKSIHDLTDNWDDMVCDYIDMSLLENFAVRFAPAKLLLIMYFQLLVFMINR</sequence>
<evidence type="ECO:0000256" key="3">
    <source>
        <dbReference type="SAM" id="SignalP"/>
    </source>
</evidence>
<feature type="compositionally biased region" description="Basic and acidic residues" evidence="1">
    <location>
        <begin position="136"/>
        <end position="149"/>
    </location>
</feature>
<dbReference type="Proteomes" id="UP000494106">
    <property type="component" value="Unassembled WGS sequence"/>
</dbReference>
<dbReference type="AlphaFoldDB" id="A0A8S1BK45"/>
<keyword evidence="2" id="KW-1133">Transmembrane helix</keyword>
<keyword evidence="3" id="KW-0732">Signal</keyword>
<feature type="region of interest" description="Disordered" evidence="1">
    <location>
        <begin position="354"/>
        <end position="385"/>
    </location>
</feature>
<feature type="compositionally biased region" description="Low complexity" evidence="1">
    <location>
        <begin position="362"/>
        <end position="373"/>
    </location>
</feature>
<keyword evidence="5" id="KW-1185">Reference proteome</keyword>
<feature type="compositionally biased region" description="Basic and acidic residues" evidence="1">
    <location>
        <begin position="64"/>
        <end position="98"/>
    </location>
</feature>
<feature type="compositionally biased region" description="Basic residues" evidence="1">
    <location>
        <begin position="201"/>
        <end position="216"/>
    </location>
</feature>
<feature type="region of interest" description="Disordered" evidence="1">
    <location>
        <begin position="256"/>
        <end position="275"/>
    </location>
</feature>
<dbReference type="OrthoDB" id="7442477at2759"/>
<feature type="compositionally biased region" description="Basic residues" evidence="1">
    <location>
        <begin position="124"/>
        <end position="135"/>
    </location>
</feature>
<feature type="signal peptide" evidence="3">
    <location>
        <begin position="1"/>
        <end position="17"/>
    </location>
</feature>
<keyword evidence="2" id="KW-0472">Membrane</keyword>
<accession>A0A8S1BK45</accession>
<comment type="caution">
    <text evidence="4">The sequence shown here is derived from an EMBL/GenBank/DDBJ whole genome shotgun (WGS) entry which is preliminary data.</text>
</comment>
<feature type="chain" id="PRO_5035920578" evidence="3">
    <location>
        <begin position="18"/>
        <end position="516"/>
    </location>
</feature>
<organism evidence="4 5">
    <name type="scientific">Arctia plantaginis</name>
    <name type="common">Wood tiger moth</name>
    <name type="synonym">Phalaena plantaginis</name>
    <dbReference type="NCBI Taxonomy" id="874455"/>
    <lineage>
        <taxon>Eukaryota</taxon>
        <taxon>Metazoa</taxon>
        <taxon>Ecdysozoa</taxon>
        <taxon>Arthropoda</taxon>
        <taxon>Hexapoda</taxon>
        <taxon>Insecta</taxon>
        <taxon>Pterygota</taxon>
        <taxon>Neoptera</taxon>
        <taxon>Endopterygota</taxon>
        <taxon>Lepidoptera</taxon>
        <taxon>Glossata</taxon>
        <taxon>Ditrysia</taxon>
        <taxon>Noctuoidea</taxon>
        <taxon>Erebidae</taxon>
        <taxon>Arctiinae</taxon>
        <taxon>Arctia</taxon>
    </lineage>
</organism>
<proteinExistence type="predicted"/>
<evidence type="ECO:0000313" key="4">
    <source>
        <dbReference type="EMBL" id="CAB3258828.1"/>
    </source>
</evidence>
<name>A0A8S1BK45_ARCPL</name>
<feature type="region of interest" description="Disordered" evidence="1">
    <location>
        <begin position="193"/>
        <end position="243"/>
    </location>
</feature>
<feature type="transmembrane region" description="Helical" evidence="2">
    <location>
        <begin position="492"/>
        <end position="514"/>
    </location>
</feature>
<protein>
    <submittedName>
        <fullName evidence="4">Uncharacterized protein</fullName>
    </submittedName>
</protein>
<dbReference type="EMBL" id="CADEBC010000602">
    <property type="protein sequence ID" value="CAB3258828.1"/>
    <property type="molecule type" value="Genomic_DNA"/>
</dbReference>
<keyword evidence="2" id="KW-0812">Transmembrane</keyword>